<evidence type="ECO:0000256" key="2">
    <source>
        <dbReference type="ARBA" id="ARBA00009430"/>
    </source>
</evidence>
<dbReference type="GO" id="GO:0000428">
    <property type="term" value="C:DNA-directed RNA polymerase complex"/>
    <property type="evidence" value="ECO:0007669"/>
    <property type="project" value="UniProtKB-KW"/>
</dbReference>
<dbReference type="STRING" id="60517.A0A0R3W7V6"/>
<keyword evidence="3" id="KW-0240">DNA-directed RNA polymerase</keyword>
<name>A0A0R3W7V6_TAEAS</name>
<dbReference type="PANTHER" id="PTHR14440">
    <property type="entry name" value="DNA-DIRECTED RNA POLYMERASE I SUBUNIT RPA49"/>
    <property type="match status" value="1"/>
</dbReference>
<accession>A0A0R3W7V6</accession>
<reference evidence="7" key="1">
    <citation type="submission" date="2017-02" db="UniProtKB">
        <authorList>
            <consortium name="WormBaseParasite"/>
        </authorList>
    </citation>
    <scope>IDENTIFICATION</scope>
</reference>
<feature type="region of interest" description="Disordered" evidence="6">
    <location>
        <begin position="195"/>
        <end position="215"/>
    </location>
</feature>
<evidence type="ECO:0000256" key="6">
    <source>
        <dbReference type="SAM" id="MobiDB-lite"/>
    </source>
</evidence>
<dbReference type="GO" id="GO:0003677">
    <property type="term" value="F:DNA binding"/>
    <property type="evidence" value="ECO:0007669"/>
    <property type="project" value="InterPro"/>
</dbReference>
<dbReference type="WBParaSite" id="TASK_0000639101-mRNA-1">
    <property type="protein sequence ID" value="TASK_0000639101-mRNA-1"/>
    <property type="gene ID" value="TASK_0000639101"/>
</dbReference>
<evidence type="ECO:0000256" key="1">
    <source>
        <dbReference type="ARBA" id="ARBA00004604"/>
    </source>
</evidence>
<dbReference type="AlphaFoldDB" id="A0A0R3W7V6"/>
<proteinExistence type="inferred from homology"/>
<comment type="similarity">
    <text evidence="2">Belongs to the eukaryotic RPA49/POLR1E RNA polymerase subunit family.</text>
</comment>
<sequence>LSGKDRSYVTIIYNKKLRKMEVSYNLPEFLSPKFDVEVIDDEAPRSLTVDRHALTKTFGSIWSKKYLRDVGQMSAHTSSVSDANVLQRVALGAAALKKDNKKEEQTNIKSGVNGTKLTQQELVLPPFDLETRSVAQIFPIHKILPPALVSSLAKEAKALSEADESVRKQWLTEGTYPRLILDRLAYLPIDNAESMGMSAPGTKRKRKAPAGTDQATTRMGIATNLALIGHMFKMFQLKPREVQHRTPLPNTPQPVANHLLNEFTAFVSRTVSERFKTRVMTPTLREKLICHILVLLLHCDNFATVIDTLPIDFKMPSMRLRKHFAFIGCSFSKQEVGESSTDQTEGEKQYHTVARLSAPLVFKESHTFKL</sequence>
<dbReference type="GO" id="GO:0006351">
    <property type="term" value="P:DNA-templated transcription"/>
    <property type="evidence" value="ECO:0007669"/>
    <property type="project" value="InterPro"/>
</dbReference>
<dbReference type="GO" id="GO:0005730">
    <property type="term" value="C:nucleolus"/>
    <property type="evidence" value="ECO:0007669"/>
    <property type="project" value="UniProtKB-SubCell"/>
</dbReference>
<evidence type="ECO:0000256" key="5">
    <source>
        <dbReference type="ARBA" id="ARBA00023242"/>
    </source>
</evidence>
<dbReference type="Pfam" id="PF06870">
    <property type="entry name" value="RNA_pol_I_A49"/>
    <property type="match status" value="1"/>
</dbReference>
<organism evidence="7">
    <name type="scientific">Taenia asiatica</name>
    <name type="common">Asian tapeworm</name>
    <dbReference type="NCBI Taxonomy" id="60517"/>
    <lineage>
        <taxon>Eukaryota</taxon>
        <taxon>Metazoa</taxon>
        <taxon>Spiralia</taxon>
        <taxon>Lophotrochozoa</taxon>
        <taxon>Platyhelminthes</taxon>
        <taxon>Cestoda</taxon>
        <taxon>Eucestoda</taxon>
        <taxon>Cyclophyllidea</taxon>
        <taxon>Taeniidae</taxon>
        <taxon>Taenia</taxon>
    </lineage>
</organism>
<keyword evidence="5" id="KW-0539">Nucleus</keyword>
<protein>
    <submittedName>
        <fullName evidence="7">DNA-directed RNA polymerase I subunit rpa49</fullName>
    </submittedName>
</protein>
<evidence type="ECO:0000256" key="3">
    <source>
        <dbReference type="ARBA" id="ARBA00022478"/>
    </source>
</evidence>
<evidence type="ECO:0000256" key="4">
    <source>
        <dbReference type="ARBA" id="ARBA00023163"/>
    </source>
</evidence>
<keyword evidence="4" id="KW-0804">Transcription</keyword>
<evidence type="ECO:0000313" key="7">
    <source>
        <dbReference type="WBParaSite" id="TASK_0000639101-mRNA-1"/>
    </source>
</evidence>
<dbReference type="InterPro" id="IPR009668">
    <property type="entry name" value="RNA_pol-assoc_fac_A49-like"/>
</dbReference>
<comment type="subcellular location">
    <subcellularLocation>
        <location evidence="1">Nucleus</location>
        <location evidence="1">Nucleolus</location>
    </subcellularLocation>
</comment>